<dbReference type="Pfam" id="PF00528">
    <property type="entry name" value="BPD_transp_1"/>
    <property type="match status" value="1"/>
</dbReference>
<evidence type="ECO:0000256" key="5">
    <source>
        <dbReference type="ARBA" id="ARBA00022989"/>
    </source>
</evidence>
<feature type="transmembrane region" description="Helical" evidence="7">
    <location>
        <begin position="236"/>
        <end position="261"/>
    </location>
</feature>
<sequence length="267" mass="29616">MTIHCLPYRARSIRALLTLLALLALAFLLLPFLALLTHTSFSSLAQTFNQGTGQAIETSVFSTLIAVVVIVSFGTPLGWLLSRRKSVFWRLIEFFLYIPLLMPPLVIGLLLVYFYGPYGWIGHFLENYQISATNSFLAIVIAEIYEAMPYFVFSAIAAFSQVDHRLEQTAMALGLTPFHTFRRVTLPLSFPGLTVGIAMAFARALGAFGAVIIVAYDPHTLPVQIWIALEEQGLPTALPIALILMFIALPLPLLAVFWRIIRGTTTK</sequence>
<feature type="domain" description="ABC transmembrane type-1" evidence="8">
    <location>
        <begin position="56"/>
        <end position="255"/>
    </location>
</feature>
<comment type="caution">
    <text evidence="9">The sequence shown here is derived from an EMBL/GenBank/DDBJ whole genome shotgun (WGS) entry which is preliminary data.</text>
</comment>
<dbReference type="GO" id="GO:0055085">
    <property type="term" value="P:transmembrane transport"/>
    <property type="evidence" value="ECO:0007669"/>
    <property type="project" value="InterPro"/>
</dbReference>
<evidence type="ECO:0000256" key="4">
    <source>
        <dbReference type="ARBA" id="ARBA00022692"/>
    </source>
</evidence>
<dbReference type="CDD" id="cd06261">
    <property type="entry name" value="TM_PBP2"/>
    <property type="match status" value="1"/>
</dbReference>
<gene>
    <name evidence="9" type="primary">cysW</name>
    <name evidence="9" type="ORF">MM817_00091</name>
</gene>
<protein>
    <submittedName>
        <fullName evidence="9">Sulfate transport system permease protein CysW</fullName>
    </submittedName>
</protein>
<keyword evidence="6 7" id="KW-0472">Membrane</keyword>
<evidence type="ECO:0000256" key="7">
    <source>
        <dbReference type="RuleBase" id="RU363032"/>
    </source>
</evidence>
<comment type="subcellular location">
    <subcellularLocation>
        <location evidence="1 7">Cell membrane</location>
        <topology evidence="1 7">Multi-pass membrane protein</topology>
    </subcellularLocation>
</comment>
<evidence type="ECO:0000256" key="3">
    <source>
        <dbReference type="ARBA" id="ARBA00022475"/>
    </source>
</evidence>
<keyword evidence="3" id="KW-1003">Cell membrane</keyword>
<dbReference type="PANTHER" id="PTHR30183">
    <property type="entry name" value="MOLYBDENUM TRANSPORT SYSTEM PERMEASE PROTEIN MODB"/>
    <property type="match status" value="1"/>
</dbReference>
<feature type="transmembrane region" description="Helical" evidence="7">
    <location>
        <begin position="136"/>
        <end position="159"/>
    </location>
</feature>
<comment type="similarity">
    <text evidence="7">Belongs to the binding-protein-dependent transport system permease family.</text>
</comment>
<keyword evidence="10" id="KW-1185">Reference proteome</keyword>
<proteinExistence type="inferred from homology"/>
<dbReference type="PANTHER" id="PTHR30183:SF3">
    <property type="entry name" value="MOLYBDENUM TRANSPORT SYSTEM PERMEASE PROTEIN MODB"/>
    <property type="match status" value="1"/>
</dbReference>
<evidence type="ECO:0000313" key="10">
    <source>
        <dbReference type="Proteomes" id="UP001139263"/>
    </source>
</evidence>
<dbReference type="InterPro" id="IPR000515">
    <property type="entry name" value="MetI-like"/>
</dbReference>
<dbReference type="InterPro" id="IPR035906">
    <property type="entry name" value="MetI-like_sf"/>
</dbReference>
<organism evidence="9 10">
    <name type="scientific">Sulfoacidibacillus ferrooxidans</name>
    <dbReference type="NCBI Taxonomy" id="2005001"/>
    <lineage>
        <taxon>Bacteria</taxon>
        <taxon>Bacillati</taxon>
        <taxon>Bacillota</taxon>
        <taxon>Bacilli</taxon>
        <taxon>Bacillales</taxon>
        <taxon>Alicyclobacillaceae</taxon>
        <taxon>Sulfoacidibacillus</taxon>
    </lineage>
</organism>
<keyword evidence="5 7" id="KW-1133">Transmembrane helix</keyword>
<dbReference type="RefSeq" id="WP_241711475.1">
    <property type="nucleotide sequence ID" value="NZ_JALBUF010000001.1"/>
</dbReference>
<keyword evidence="4 7" id="KW-0812">Transmembrane</keyword>
<feature type="transmembrane region" description="Helical" evidence="7">
    <location>
        <begin position="192"/>
        <end position="216"/>
    </location>
</feature>
<dbReference type="EMBL" id="JALBUF010000001">
    <property type="protein sequence ID" value="MCI0181844.1"/>
    <property type="molecule type" value="Genomic_DNA"/>
</dbReference>
<evidence type="ECO:0000256" key="1">
    <source>
        <dbReference type="ARBA" id="ARBA00004651"/>
    </source>
</evidence>
<dbReference type="GO" id="GO:0005886">
    <property type="term" value="C:plasma membrane"/>
    <property type="evidence" value="ECO:0007669"/>
    <property type="project" value="UniProtKB-SubCell"/>
</dbReference>
<feature type="transmembrane region" description="Helical" evidence="7">
    <location>
        <begin position="94"/>
        <end position="116"/>
    </location>
</feature>
<dbReference type="SUPFAM" id="SSF161098">
    <property type="entry name" value="MetI-like"/>
    <property type="match status" value="1"/>
</dbReference>
<reference evidence="9" key="1">
    <citation type="submission" date="2022-03" db="EMBL/GenBank/DDBJ databases">
        <title>Draft Genome Sequence of Firmicute Strain S0AB, a Heterotrophic Iron/Sulfur-Oxidizing Extreme Acidophile.</title>
        <authorList>
            <person name="Vergara E."/>
            <person name="Pakostova E."/>
            <person name="Johnson D.B."/>
            <person name="Holmes D.S."/>
        </authorList>
    </citation>
    <scope>NUCLEOTIDE SEQUENCE</scope>
    <source>
        <strain evidence="9">S0AB</strain>
    </source>
</reference>
<dbReference type="PROSITE" id="PS50928">
    <property type="entry name" value="ABC_TM1"/>
    <property type="match status" value="1"/>
</dbReference>
<accession>A0A9X1V5T3</accession>
<keyword evidence="2 7" id="KW-0813">Transport</keyword>
<evidence type="ECO:0000256" key="2">
    <source>
        <dbReference type="ARBA" id="ARBA00022448"/>
    </source>
</evidence>
<evidence type="ECO:0000256" key="6">
    <source>
        <dbReference type="ARBA" id="ARBA00023136"/>
    </source>
</evidence>
<feature type="transmembrane region" description="Helical" evidence="7">
    <location>
        <begin position="61"/>
        <end position="82"/>
    </location>
</feature>
<dbReference type="Gene3D" id="1.10.3720.10">
    <property type="entry name" value="MetI-like"/>
    <property type="match status" value="1"/>
</dbReference>
<evidence type="ECO:0000259" key="8">
    <source>
        <dbReference type="PROSITE" id="PS50928"/>
    </source>
</evidence>
<evidence type="ECO:0000313" key="9">
    <source>
        <dbReference type="EMBL" id="MCI0181844.1"/>
    </source>
</evidence>
<dbReference type="Proteomes" id="UP001139263">
    <property type="component" value="Unassembled WGS sequence"/>
</dbReference>
<name>A0A9X1V5T3_9BACL</name>
<dbReference type="AlphaFoldDB" id="A0A9X1V5T3"/>